<feature type="region of interest" description="Disordered" evidence="1">
    <location>
        <begin position="1"/>
        <end position="119"/>
    </location>
</feature>
<name>A0ABN7ADU0_9HEMI</name>
<evidence type="ECO:0000313" key="2">
    <source>
        <dbReference type="EMBL" id="BES89025.1"/>
    </source>
</evidence>
<keyword evidence="3" id="KW-1185">Reference proteome</keyword>
<evidence type="ECO:0000256" key="1">
    <source>
        <dbReference type="SAM" id="MobiDB-lite"/>
    </source>
</evidence>
<proteinExistence type="predicted"/>
<accession>A0ABN7ADU0</accession>
<evidence type="ECO:0000313" key="3">
    <source>
        <dbReference type="Proteomes" id="UP001307889"/>
    </source>
</evidence>
<sequence length="139" mass="14799">MADIEWASTAAERSSSDVTSSHPQARPSSSPHPPASSRTLRTCGVPSSPTRCVRSSRRDEQTAAGPPLFLSDNLAARDHCPPRLPRTPEGLLSPFPLPTSVACETEPSASQSSQSSSASLRLRTDPFECHGSVWTFIVG</sequence>
<feature type="compositionally biased region" description="Low complexity" evidence="1">
    <location>
        <begin position="108"/>
        <end position="119"/>
    </location>
</feature>
<dbReference type="EMBL" id="AP028909">
    <property type="protein sequence ID" value="BES89025.1"/>
    <property type="molecule type" value="Genomic_DNA"/>
</dbReference>
<feature type="compositionally biased region" description="Low complexity" evidence="1">
    <location>
        <begin position="20"/>
        <end position="29"/>
    </location>
</feature>
<reference evidence="2 3" key="1">
    <citation type="submission" date="2023-09" db="EMBL/GenBank/DDBJ databases">
        <title>Nesidiocoris tenuis whole genome shotgun sequence.</title>
        <authorList>
            <person name="Shibata T."/>
            <person name="Shimoda M."/>
            <person name="Kobayashi T."/>
            <person name="Uehara T."/>
        </authorList>
    </citation>
    <scope>NUCLEOTIDE SEQUENCE [LARGE SCALE GENOMIC DNA]</scope>
    <source>
        <strain evidence="2 3">Japan</strain>
    </source>
</reference>
<protein>
    <submittedName>
        <fullName evidence="2">Uncharacterized protein</fullName>
    </submittedName>
</protein>
<gene>
    <name evidence="2" type="ORF">NTJ_01828</name>
</gene>
<dbReference type="Proteomes" id="UP001307889">
    <property type="component" value="Chromosome 1"/>
</dbReference>
<organism evidence="2 3">
    <name type="scientific">Nesidiocoris tenuis</name>
    <dbReference type="NCBI Taxonomy" id="355587"/>
    <lineage>
        <taxon>Eukaryota</taxon>
        <taxon>Metazoa</taxon>
        <taxon>Ecdysozoa</taxon>
        <taxon>Arthropoda</taxon>
        <taxon>Hexapoda</taxon>
        <taxon>Insecta</taxon>
        <taxon>Pterygota</taxon>
        <taxon>Neoptera</taxon>
        <taxon>Paraneoptera</taxon>
        <taxon>Hemiptera</taxon>
        <taxon>Heteroptera</taxon>
        <taxon>Panheteroptera</taxon>
        <taxon>Cimicomorpha</taxon>
        <taxon>Miridae</taxon>
        <taxon>Dicyphina</taxon>
        <taxon>Nesidiocoris</taxon>
    </lineage>
</organism>